<dbReference type="Gene3D" id="1.10.1670.10">
    <property type="entry name" value="Helix-hairpin-Helix base-excision DNA repair enzymes (C-terminal)"/>
    <property type="match status" value="1"/>
</dbReference>
<evidence type="ECO:0000256" key="1">
    <source>
        <dbReference type="ARBA" id="ARBA00010679"/>
    </source>
</evidence>
<evidence type="ECO:0000256" key="4">
    <source>
        <dbReference type="ARBA" id="ARBA00022801"/>
    </source>
</evidence>
<evidence type="ECO:0000313" key="12">
    <source>
        <dbReference type="Proteomes" id="UP000182584"/>
    </source>
</evidence>
<dbReference type="EC" id="4.2.99.18" evidence="2"/>
<dbReference type="OrthoDB" id="9798522at2"/>
<dbReference type="Gene3D" id="1.10.340.30">
    <property type="entry name" value="Hypothetical protein, domain 2"/>
    <property type="match status" value="1"/>
</dbReference>
<dbReference type="GO" id="GO:0006284">
    <property type="term" value="P:base-excision repair"/>
    <property type="evidence" value="ECO:0007669"/>
    <property type="project" value="InterPro"/>
</dbReference>
<gene>
    <name evidence="11" type="ORF">SAMN04487884_14510</name>
</gene>
<dbReference type="InterPro" id="IPR011257">
    <property type="entry name" value="DNA_glycosylase"/>
</dbReference>
<dbReference type="InterPro" id="IPR012904">
    <property type="entry name" value="OGG_N"/>
</dbReference>
<dbReference type="InterPro" id="IPR003265">
    <property type="entry name" value="HhH-GPD_domain"/>
</dbReference>
<dbReference type="Gene3D" id="3.30.310.260">
    <property type="match status" value="1"/>
</dbReference>
<organism evidence="11 12">
    <name type="scientific">Butyrivibrio fibrisolvens</name>
    <dbReference type="NCBI Taxonomy" id="831"/>
    <lineage>
        <taxon>Bacteria</taxon>
        <taxon>Bacillati</taxon>
        <taxon>Bacillota</taxon>
        <taxon>Clostridia</taxon>
        <taxon>Lachnospirales</taxon>
        <taxon>Lachnospiraceae</taxon>
        <taxon>Butyrivibrio</taxon>
    </lineage>
</organism>
<dbReference type="SUPFAM" id="SSF55945">
    <property type="entry name" value="TATA-box binding protein-like"/>
    <property type="match status" value="1"/>
</dbReference>
<keyword evidence="5" id="KW-0234">DNA repair</keyword>
<sequence>MKTITPSQFDLEQIADSGQCFRWNRISDYKYRMIAFGKILNIEQDLETGSVTMDCSDSDFDNIWKDYFDLGTDYGKIIERIPEDDEYLKRAASICDGIRIIKQDPWETLITFIISQRKNIPAIKASVEKICKAAGNVIGEADGEKLYAFPTPKQLSSLSMDDLNACSLGYRAQYIYKAARAAVDGVVDLDKWKSLGDEDLFDKLCSLYGVGKKVANCTMLFGFYRLDSFPIDVWMNKIQDKYYPEGFPIEAYRPYGGVMQQYMFAYERSIDS</sequence>
<dbReference type="SMART" id="SM00478">
    <property type="entry name" value="ENDO3c"/>
    <property type="match status" value="1"/>
</dbReference>
<dbReference type="AlphaFoldDB" id="A0A1H9X6W4"/>
<dbReference type="Pfam" id="PF00730">
    <property type="entry name" value="HhH-GPD"/>
    <property type="match status" value="1"/>
</dbReference>
<dbReference type="PANTHER" id="PTHR10242:SF2">
    <property type="entry name" value="N-GLYCOSYLASE_DNA LYASE"/>
    <property type="match status" value="1"/>
</dbReference>
<dbReference type="InterPro" id="IPR052054">
    <property type="entry name" value="Oxidative_DNA_repair_enzyme"/>
</dbReference>
<dbReference type="GO" id="GO:0006289">
    <property type="term" value="P:nucleotide-excision repair"/>
    <property type="evidence" value="ECO:0007669"/>
    <property type="project" value="InterPro"/>
</dbReference>
<evidence type="ECO:0000256" key="8">
    <source>
        <dbReference type="ARBA" id="ARBA00023295"/>
    </source>
</evidence>
<proteinExistence type="inferred from homology"/>
<reference evidence="11 12" key="1">
    <citation type="submission" date="2016-10" db="EMBL/GenBank/DDBJ databases">
        <authorList>
            <person name="de Groot N.N."/>
        </authorList>
    </citation>
    <scope>NUCLEOTIDE SEQUENCE [LARGE SCALE GENOMIC DNA]</scope>
    <source>
        <strain evidence="11 12">AR40</strain>
    </source>
</reference>
<evidence type="ECO:0000313" key="11">
    <source>
        <dbReference type="EMBL" id="SES41627.1"/>
    </source>
</evidence>
<keyword evidence="7" id="KW-0511">Multifunctional enzyme</keyword>
<dbReference type="GO" id="GO:0003684">
    <property type="term" value="F:damaged DNA binding"/>
    <property type="evidence" value="ECO:0007669"/>
    <property type="project" value="InterPro"/>
</dbReference>
<evidence type="ECO:0000256" key="9">
    <source>
        <dbReference type="ARBA" id="ARBA00044632"/>
    </source>
</evidence>
<dbReference type="GO" id="GO:0008534">
    <property type="term" value="F:oxidized purine nucleobase lesion DNA N-glycosylase activity"/>
    <property type="evidence" value="ECO:0007669"/>
    <property type="project" value="InterPro"/>
</dbReference>
<evidence type="ECO:0000256" key="5">
    <source>
        <dbReference type="ARBA" id="ARBA00023204"/>
    </source>
</evidence>
<evidence type="ECO:0000256" key="3">
    <source>
        <dbReference type="ARBA" id="ARBA00022763"/>
    </source>
</evidence>
<evidence type="ECO:0000259" key="10">
    <source>
        <dbReference type="SMART" id="SM00478"/>
    </source>
</evidence>
<keyword evidence="4" id="KW-0378">Hydrolase</keyword>
<dbReference type="Pfam" id="PF07934">
    <property type="entry name" value="OGG_N"/>
    <property type="match status" value="1"/>
</dbReference>
<dbReference type="PANTHER" id="PTHR10242">
    <property type="entry name" value="8-OXOGUANINE DNA GLYCOSYLASE"/>
    <property type="match status" value="1"/>
</dbReference>
<dbReference type="Proteomes" id="UP000182584">
    <property type="component" value="Unassembled WGS sequence"/>
</dbReference>
<accession>A0A1H9X6W4</accession>
<dbReference type="InterPro" id="IPR023170">
    <property type="entry name" value="HhH_base_excis_C"/>
</dbReference>
<feature type="domain" description="HhH-GPD" evidence="10">
    <location>
        <begin position="114"/>
        <end position="268"/>
    </location>
</feature>
<evidence type="ECO:0000256" key="7">
    <source>
        <dbReference type="ARBA" id="ARBA00023268"/>
    </source>
</evidence>
<evidence type="ECO:0000256" key="6">
    <source>
        <dbReference type="ARBA" id="ARBA00023239"/>
    </source>
</evidence>
<dbReference type="EMBL" id="FOGJ01000045">
    <property type="protein sequence ID" value="SES41627.1"/>
    <property type="molecule type" value="Genomic_DNA"/>
</dbReference>
<dbReference type="CDD" id="cd00056">
    <property type="entry name" value="ENDO3c"/>
    <property type="match status" value="1"/>
</dbReference>
<name>A0A1H9X6W4_BUTFI</name>
<dbReference type="RefSeq" id="WP_074758955.1">
    <property type="nucleotide sequence ID" value="NZ_FOGJ01000045.1"/>
</dbReference>
<keyword evidence="8" id="KW-0326">Glycosidase</keyword>
<keyword evidence="6 11" id="KW-0456">Lyase</keyword>
<protein>
    <recommendedName>
        <fullName evidence="2">DNA-(apurinic or apyrimidinic site) lyase</fullName>
        <ecNumber evidence="2">4.2.99.18</ecNumber>
    </recommendedName>
</protein>
<dbReference type="SUPFAM" id="SSF48150">
    <property type="entry name" value="DNA-glycosylase"/>
    <property type="match status" value="1"/>
</dbReference>
<keyword evidence="3" id="KW-0227">DNA damage</keyword>
<comment type="similarity">
    <text evidence="1">Belongs to the type-1 OGG1 family.</text>
</comment>
<comment type="catalytic activity">
    <reaction evidence="9">
        <text>2'-deoxyribonucleotide-(2'-deoxyribose 5'-phosphate)-2'-deoxyribonucleotide-DNA = a 3'-end 2'-deoxyribonucleotide-(2,3-dehydro-2,3-deoxyribose 5'-phosphate)-DNA + a 5'-end 5'-phospho-2'-deoxyribonucleoside-DNA + H(+)</text>
        <dbReference type="Rhea" id="RHEA:66592"/>
        <dbReference type="Rhea" id="RHEA-COMP:13180"/>
        <dbReference type="Rhea" id="RHEA-COMP:16897"/>
        <dbReference type="Rhea" id="RHEA-COMP:17067"/>
        <dbReference type="ChEBI" id="CHEBI:15378"/>
        <dbReference type="ChEBI" id="CHEBI:136412"/>
        <dbReference type="ChEBI" id="CHEBI:157695"/>
        <dbReference type="ChEBI" id="CHEBI:167181"/>
        <dbReference type="EC" id="4.2.99.18"/>
    </reaction>
</comment>
<dbReference type="GO" id="GO:0140078">
    <property type="term" value="F:class I DNA-(apurinic or apyrimidinic site) endonuclease activity"/>
    <property type="evidence" value="ECO:0007669"/>
    <property type="project" value="UniProtKB-EC"/>
</dbReference>
<evidence type="ECO:0000256" key="2">
    <source>
        <dbReference type="ARBA" id="ARBA00012720"/>
    </source>
</evidence>